<organism evidence="1 2">
    <name type="scientific">Boeremia exigua</name>
    <dbReference type="NCBI Taxonomy" id="749465"/>
    <lineage>
        <taxon>Eukaryota</taxon>
        <taxon>Fungi</taxon>
        <taxon>Dikarya</taxon>
        <taxon>Ascomycota</taxon>
        <taxon>Pezizomycotina</taxon>
        <taxon>Dothideomycetes</taxon>
        <taxon>Pleosporomycetidae</taxon>
        <taxon>Pleosporales</taxon>
        <taxon>Pleosporineae</taxon>
        <taxon>Didymellaceae</taxon>
        <taxon>Boeremia</taxon>
    </lineage>
</organism>
<comment type="caution">
    <text evidence="1">The sequence shown here is derived from an EMBL/GenBank/DDBJ whole genome shotgun (WGS) entry which is preliminary data.</text>
</comment>
<reference evidence="1" key="1">
    <citation type="submission" date="2022-11" db="EMBL/GenBank/DDBJ databases">
        <title>Genome Sequence of Boeremia exigua.</title>
        <authorList>
            <person name="Buettner E."/>
        </authorList>
    </citation>
    <scope>NUCLEOTIDE SEQUENCE</scope>
    <source>
        <strain evidence="1">CU02</strain>
    </source>
</reference>
<name>A0ACC2HUF7_9PLEO</name>
<evidence type="ECO:0000313" key="1">
    <source>
        <dbReference type="EMBL" id="KAJ8106731.1"/>
    </source>
</evidence>
<gene>
    <name evidence="1" type="ORF">OPT61_g9349</name>
</gene>
<evidence type="ECO:0000313" key="2">
    <source>
        <dbReference type="Proteomes" id="UP001153331"/>
    </source>
</evidence>
<sequence>MVTSIETTRQRKPPRLGDKRDSSESEDDSDTCPQTPVAGRRKRSRDWRWTLGKLPGDSTSPASDESS</sequence>
<dbReference type="EMBL" id="JAPHNI010001090">
    <property type="protein sequence ID" value="KAJ8106731.1"/>
    <property type="molecule type" value="Genomic_DNA"/>
</dbReference>
<accession>A0ACC2HUF7</accession>
<proteinExistence type="predicted"/>
<keyword evidence="2" id="KW-1185">Reference proteome</keyword>
<dbReference type="Proteomes" id="UP001153331">
    <property type="component" value="Unassembled WGS sequence"/>
</dbReference>
<protein>
    <submittedName>
        <fullName evidence="1">Uncharacterized protein</fullName>
    </submittedName>
</protein>